<sequence>MTILTELGLYVQLKLESLHMIRVSRGVSRAVWPVQLIRRNSVLVGGKEYKTDEWTNVPPAIIDLVGRNLHRQPNHPIGIIRSLIEKRLVPLGFTPYNEFSPIVSKYKNFDSLGFPEDHPGRSKSDTYYINKDTLLRTHTSAHEIECFQTTKTPGYLIAADVYRRDTIDRTHYPAFHQMEGARTWSKTEHGDKLADAIRADLEALPDSGIQVEDPNLPFHAGNPKEPAHSEEVSTLLGQHLKRTIEIVMGDMFSAAKAAAIANGSTDPDLHKPLKARWIEAYFPWTSPSWEIEIWWKGEWLEMSGMGVVRQHVYDTAGMSDCVGWAFGIGLERTAMILFGVPDIRLFWSKDPRFLDQFTAGKVTNFEPWSKYPSTSRDVAFWCPEQDVHENDVMEIVRSRGGDLVENVSLVDEFVHPKTNRKSQCYRITYQSMERSLTNDEVNAIQTSVVHDLTSQLGIEVR</sequence>
<name>A0A2T0FN31_9ASCO</name>
<feature type="domain" description="Aminoacyl-transfer RNA synthetases class-II family profile" evidence="15">
    <location>
        <begin position="159"/>
        <end position="351"/>
    </location>
</feature>
<dbReference type="NCBIfam" id="TIGR00469">
    <property type="entry name" value="pheS_mito"/>
    <property type="match status" value="1"/>
</dbReference>
<keyword evidence="7" id="KW-0648">Protein biosynthesis</keyword>
<reference evidence="17 18" key="1">
    <citation type="submission" date="2017-04" db="EMBL/GenBank/DDBJ databases">
        <title>Genome sequencing of [Candida] sorbophila.</title>
        <authorList>
            <person name="Ahn J.O."/>
        </authorList>
    </citation>
    <scope>NUCLEOTIDE SEQUENCE [LARGE SCALE GENOMIC DNA]</scope>
    <source>
        <strain evidence="17 18">DS02</strain>
    </source>
</reference>
<dbReference type="PROSITE" id="PS50862">
    <property type="entry name" value="AA_TRNA_LIGASE_II"/>
    <property type="match status" value="1"/>
</dbReference>
<evidence type="ECO:0000256" key="9">
    <source>
        <dbReference type="ARBA" id="ARBA00023128"/>
    </source>
</evidence>
<dbReference type="EMBL" id="NDIQ01000022">
    <property type="protein sequence ID" value="PRT56385.1"/>
    <property type="molecule type" value="Genomic_DNA"/>
</dbReference>
<evidence type="ECO:0000256" key="6">
    <source>
        <dbReference type="ARBA" id="ARBA00022840"/>
    </source>
</evidence>
<keyword evidence="9" id="KW-0496">Mitochondrion</keyword>
<comment type="subcellular location">
    <subcellularLocation>
        <location evidence="1">Mitochondrion matrix</location>
    </subcellularLocation>
</comment>
<dbReference type="GO" id="GO:0004826">
    <property type="term" value="F:phenylalanine-tRNA ligase activity"/>
    <property type="evidence" value="ECO:0007669"/>
    <property type="project" value="UniProtKB-EC"/>
</dbReference>
<proteinExistence type="inferred from homology"/>
<dbReference type="InterPro" id="IPR004530">
    <property type="entry name" value="Phe-tRNA-synth_IIc_mito"/>
</dbReference>
<dbReference type="GeneID" id="36517753"/>
<comment type="function">
    <text evidence="13">Is responsible for the charging of tRNA(Phe) with phenylalanine in mitochondrial translation.</text>
</comment>
<keyword evidence="5" id="KW-0547">Nucleotide-binding</keyword>
<evidence type="ECO:0000256" key="2">
    <source>
        <dbReference type="ARBA" id="ARBA00008226"/>
    </source>
</evidence>
<evidence type="ECO:0000256" key="7">
    <source>
        <dbReference type="ARBA" id="ARBA00022917"/>
    </source>
</evidence>
<dbReference type="PROSITE" id="PS51447">
    <property type="entry name" value="FDX_ACB"/>
    <property type="match status" value="1"/>
</dbReference>
<dbReference type="Pfam" id="PF01409">
    <property type="entry name" value="tRNA-synt_2d"/>
    <property type="match status" value="2"/>
</dbReference>
<dbReference type="GO" id="GO:0006432">
    <property type="term" value="P:phenylalanyl-tRNA aminoacylation"/>
    <property type="evidence" value="ECO:0007669"/>
    <property type="project" value="InterPro"/>
</dbReference>
<evidence type="ECO:0000256" key="11">
    <source>
        <dbReference type="ARBA" id="ARBA00031194"/>
    </source>
</evidence>
<evidence type="ECO:0000256" key="3">
    <source>
        <dbReference type="ARBA" id="ARBA00012814"/>
    </source>
</evidence>
<dbReference type="GO" id="GO:0000049">
    <property type="term" value="F:tRNA binding"/>
    <property type="evidence" value="ECO:0007669"/>
    <property type="project" value="InterPro"/>
</dbReference>
<accession>A0A2T0FN31</accession>
<dbReference type="OrthoDB" id="4457at2759"/>
<comment type="similarity">
    <text evidence="2">Belongs to the class-II aminoacyl-tRNA synthetase family.</text>
</comment>
<dbReference type="InterPro" id="IPR006195">
    <property type="entry name" value="aa-tRNA-synth_II"/>
</dbReference>
<evidence type="ECO:0000256" key="4">
    <source>
        <dbReference type="ARBA" id="ARBA00022598"/>
    </source>
</evidence>
<dbReference type="CDD" id="cd00496">
    <property type="entry name" value="PheRS_alpha_core"/>
    <property type="match status" value="1"/>
</dbReference>
<evidence type="ECO:0000256" key="13">
    <source>
        <dbReference type="ARBA" id="ARBA00057761"/>
    </source>
</evidence>
<dbReference type="STRING" id="45607.A0A2T0FN31"/>
<comment type="caution">
    <text evidence="17">The sequence shown here is derived from an EMBL/GenBank/DDBJ whole genome shotgun (WGS) entry which is preliminary data.</text>
</comment>
<dbReference type="RefSeq" id="XP_024666330.1">
    <property type="nucleotide sequence ID" value="XM_024810562.1"/>
</dbReference>
<evidence type="ECO:0000256" key="5">
    <source>
        <dbReference type="ARBA" id="ARBA00022741"/>
    </source>
</evidence>
<keyword evidence="6" id="KW-0067">ATP-binding</keyword>
<evidence type="ECO:0000256" key="1">
    <source>
        <dbReference type="ARBA" id="ARBA00004305"/>
    </source>
</evidence>
<keyword evidence="4 17" id="KW-0436">Ligase</keyword>
<dbReference type="GO" id="GO:0005759">
    <property type="term" value="C:mitochondrial matrix"/>
    <property type="evidence" value="ECO:0007669"/>
    <property type="project" value="UniProtKB-SubCell"/>
</dbReference>
<dbReference type="AlphaFoldDB" id="A0A2T0FN31"/>
<dbReference type="GO" id="GO:0005524">
    <property type="term" value="F:ATP binding"/>
    <property type="evidence" value="ECO:0007669"/>
    <property type="project" value="UniProtKB-KW"/>
</dbReference>
<dbReference type="Gene3D" id="3.30.70.380">
    <property type="entry name" value="Ferrodoxin-fold anticodon-binding domain"/>
    <property type="match status" value="1"/>
</dbReference>
<dbReference type="PANTHER" id="PTHR11538:SF41">
    <property type="entry name" value="PHENYLALANINE--TRNA LIGASE, MITOCHONDRIAL"/>
    <property type="match status" value="1"/>
</dbReference>
<dbReference type="SUPFAM" id="SSF54991">
    <property type="entry name" value="Anticodon-binding domain of PheRS"/>
    <property type="match status" value="1"/>
</dbReference>
<feature type="domain" description="FDX-ACB" evidence="16">
    <location>
        <begin position="369"/>
        <end position="461"/>
    </location>
</feature>
<dbReference type="Proteomes" id="UP000238350">
    <property type="component" value="Unassembled WGS sequence"/>
</dbReference>
<dbReference type="InterPro" id="IPR045864">
    <property type="entry name" value="aa-tRNA-synth_II/BPL/LPL"/>
</dbReference>
<dbReference type="FunFam" id="3.30.70.380:FF:000002">
    <property type="entry name" value="phenylalanine--tRNA ligase, mitochondrial"/>
    <property type="match status" value="1"/>
</dbReference>
<dbReference type="SUPFAM" id="SSF55681">
    <property type="entry name" value="Class II aaRS and biotin synthetases"/>
    <property type="match status" value="1"/>
</dbReference>
<dbReference type="InterPro" id="IPR036690">
    <property type="entry name" value="Fdx_antiC-bd_sf"/>
</dbReference>
<gene>
    <name evidence="17" type="ORF">B9G98_04005</name>
</gene>
<keyword evidence="10" id="KW-0030">Aminoacyl-tRNA synthetase</keyword>
<evidence type="ECO:0000313" key="17">
    <source>
        <dbReference type="EMBL" id="PRT56385.1"/>
    </source>
</evidence>
<evidence type="ECO:0000256" key="14">
    <source>
        <dbReference type="ARBA" id="ARBA00073229"/>
    </source>
</evidence>
<keyword evidence="18" id="KW-1185">Reference proteome</keyword>
<dbReference type="EC" id="6.1.1.20" evidence="3"/>
<evidence type="ECO:0000256" key="10">
    <source>
        <dbReference type="ARBA" id="ARBA00023146"/>
    </source>
</evidence>
<dbReference type="Pfam" id="PF03147">
    <property type="entry name" value="FDX-ACB"/>
    <property type="match status" value="1"/>
</dbReference>
<dbReference type="FunFam" id="3.30.930.10:FF:000053">
    <property type="entry name" value="Phenylalanyl-tRNA synthetase mitochondrial"/>
    <property type="match status" value="1"/>
</dbReference>
<protein>
    <recommendedName>
        <fullName evidence="14">Phenylalanine--tRNA ligase, mitochondrial</fullName>
        <ecNumber evidence="3">6.1.1.20</ecNumber>
    </recommendedName>
    <alternativeName>
        <fullName evidence="11">Phenylalanyl-tRNA synthetase</fullName>
    </alternativeName>
</protein>
<evidence type="ECO:0000259" key="16">
    <source>
        <dbReference type="PROSITE" id="PS51447"/>
    </source>
</evidence>
<evidence type="ECO:0000256" key="12">
    <source>
        <dbReference type="ARBA" id="ARBA00049255"/>
    </source>
</evidence>
<evidence type="ECO:0000259" key="15">
    <source>
        <dbReference type="PROSITE" id="PS50862"/>
    </source>
</evidence>
<dbReference type="InterPro" id="IPR002319">
    <property type="entry name" value="Phenylalanyl-tRNA_Synthase"/>
</dbReference>
<evidence type="ECO:0000256" key="8">
    <source>
        <dbReference type="ARBA" id="ARBA00022946"/>
    </source>
</evidence>
<comment type="catalytic activity">
    <reaction evidence="12">
        <text>tRNA(Phe) + L-phenylalanine + ATP = L-phenylalanyl-tRNA(Phe) + AMP + diphosphate + H(+)</text>
        <dbReference type="Rhea" id="RHEA:19413"/>
        <dbReference type="Rhea" id="RHEA-COMP:9668"/>
        <dbReference type="Rhea" id="RHEA-COMP:9699"/>
        <dbReference type="ChEBI" id="CHEBI:15378"/>
        <dbReference type="ChEBI" id="CHEBI:30616"/>
        <dbReference type="ChEBI" id="CHEBI:33019"/>
        <dbReference type="ChEBI" id="CHEBI:58095"/>
        <dbReference type="ChEBI" id="CHEBI:78442"/>
        <dbReference type="ChEBI" id="CHEBI:78531"/>
        <dbReference type="ChEBI" id="CHEBI:456215"/>
        <dbReference type="EC" id="6.1.1.20"/>
    </reaction>
</comment>
<evidence type="ECO:0000313" key="18">
    <source>
        <dbReference type="Proteomes" id="UP000238350"/>
    </source>
</evidence>
<keyword evidence="8" id="KW-0809">Transit peptide</keyword>
<dbReference type="Gene3D" id="3.30.930.10">
    <property type="entry name" value="Bira Bifunctional Protein, Domain 2"/>
    <property type="match status" value="1"/>
</dbReference>
<dbReference type="InterPro" id="IPR005121">
    <property type="entry name" value="Fdx_antiC-bd"/>
</dbReference>
<dbReference type="SMART" id="SM00896">
    <property type="entry name" value="FDX-ACB"/>
    <property type="match status" value="1"/>
</dbReference>
<organism evidence="17 18">
    <name type="scientific">Wickerhamiella sorbophila</name>
    <dbReference type="NCBI Taxonomy" id="45607"/>
    <lineage>
        <taxon>Eukaryota</taxon>
        <taxon>Fungi</taxon>
        <taxon>Dikarya</taxon>
        <taxon>Ascomycota</taxon>
        <taxon>Saccharomycotina</taxon>
        <taxon>Dipodascomycetes</taxon>
        <taxon>Dipodascales</taxon>
        <taxon>Trichomonascaceae</taxon>
        <taxon>Wickerhamiella</taxon>
    </lineage>
</organism>
<dbReference type="PANTHER" id="PTHR11538">
    <property type="entry name" value="PHENYLALANYL-TRNA SYNTHETASE"/>
    <property type="match status" value="1"/>
</dbReference>